<reference evidence="2" key="1">
    <citation type="submission" date="2015-09" db="EMBL/GenBank/DDBJ databases">
        <authorList>
            <consortium name="Pathogen Informatics"/>
        </authorList>
    </citation>
    <scope>NUCLEOTIDE SEQUENCE [LARGE SCALE GENOMIC DNA]</scope>
    <source>
        <strain evidence="2">Lake Konstanz</strain>
    </source>
</reference>
<dbReference type="AlphaFoldDB" id="A0A0S4J903"/>
<gene>
    <name evidence="1" type="ORF">BSAL_84155</name>
</gene>
<accession>A0A0S4J903</accession>
<organism evidence="1 2">
    <name type="scientific">Bodo saltans</name>
    <name type="common">Flagellated protozoan</name>
    <dbReference type="NCBI Taxonomy" id="75058"/>
    <lineage>
        <taxon>Eukaryota</taxon>
        <taxon>Discoba</taxon>
        <taxon>Euglenozoa</taxon>
        <taxon>Kinetoplastea</taxon>
        <taxon>Metakinetoplastina</taxon>
        <taxon>Eubodonida</taxon>
        <taxon>Bodonidae</taxon>
        <taxon>Bodo</taxon>
    </lineage>
</organism>
<feature type="non-terminal residue" evidence="1">
    <location>
        <position position="1"/>
    </location>
</feature>
<dbReference type="Proteomes" id="UP000051952">
    <property type="component" value="Unassembled WGS sequence"/>
</dbReference>
<dbReference type="EMBL" id="CYKH01000962">
    <property type="protein sequence ID" value="CUG73265.1"/>
    <property type="molecule type" value="Genomic_DNA"/>
</dbReference>
<feature type="non-terminal residue" evidence="1">
    <location>
        <position position="115"/>
    </location>
</feature>
<dbReference type="VEuPathDB" id="TriTrypDB:BSAL_84155"/>
<proteinExistence type="predicted"/>
<name>A0A0S4J903_BODSA</name>
<keyword evidence="2" id="KW-1185">Reference proteome</keyword>
<sequence length="115" mass="12786">TITCIDQLRGMKSITATKLLFMYRNQRRLLRGCREIQHCECSPLKNFPPDEVLGFEKDSGAAGGGGKIGVNGTPQKGSFDDALAGATMLDEFLSETKFIWDYGEESVAEREHKQQ</sequence>
<protein>
    <submittedName>
        <fullName evidence="1">Uncharacterized protein</fullName>
    </submittedName>
</protein>
<evidence type="ECO:0000313" key="2">
    <source>
        <dbReference type="Proteomes" id="UP000051952"/>
    </source>
</evidence>
<evidence type="ECO:0000313" key="1">
    <source>
        <dbReference type="EMBL" id="CUG73265.1"/>
    </source>
</evidence>